<dbReference type="CDD" id="cd06530">
    <property type="entry name" value="S26_SPase_I"/>
    <property type="match status" value="1"/>
</dbReference>
<dbReference type="Pfam" id="PF10502">
    <property type="entry name" value="Peptidase_S26"/>
    <property type="match status" value="1"/>
</dbReference>
<dbReference type="SUPFAM" id="SSF51306">
    <property type="entry name" value="LexA/Signal peptidase"/>
    <property type="match status" value="1"/>
</dbReference>
<dbReference type="GO" id="GO:0004252">
    <property type="term" value="F:serine-type endopeptidase activity"/>
    <property type="evidence" value="ECO:0007669"/>
    <property type="project" value="InterPro"/>
</dbReference>
<dbReference type="EMBL" id="PFWT01000007">
    <property type="protein sequence ID" value="PJA46875.1"/>
    <property type="molecule type" value="Genomic_DNA"/>
</dbReference>
<dbReference type="InterPro" id="IPR019533">
    <property type="entry name" value="Peptidase_S26"/>
</dbReference>
<feature type="transmembrane region" description="Helical" evidence="6">
    <location>
        <begin position="12"/>
        <end position="34"/>
    </location>
</feature>
<dbReference type="Gene3D" id="2.10.109.10">
    <property type="entry name" value="Umud Fragment, subunit A"/>
    <property type="match status" value="1"/>
</dbReference>
<reference evidence="9" key="1">
    <citation type="submission" date="2017-09" db="EMBL/GenBank/DDBJ databases">
        <title>Depth-based differentiation of microbial function through sediment-hosted aquifers and enrichment of novel symbionts in the deep terrestrial subsurface.</title>
        <authorList>
            <person name="Probst A.J."/>
            <person name="Ladd B."/>
            <person name="Jarett J.K."/>
            <person name="Geller-Mcgrath D.E."/>
            <person name="Sieber C.M.K."/>
            <person name="Emerson J.B."/>
            <person name="Anantharaman K."/>
            <person name="Thomas B.C."/>
            <person name="Malmstrom R."/>
            <person name="Stieglmeier M."/>
            <person name="Klingl A."/>
            <person name="Woyke T."/>
            <person name="Ryan C.M."/>
            <person name="Banfield J.F."/>
        </authorList>
    </citation>
    <scope>NUCLEOTIDE SEQUENCE [LARGE SCALE GENOMIC DNA]</scope>
</reference>
<keyword evidence="6" id="KW-1133">Transmembrane helix</keyword>
<dbReference type="PRINTS" id="PR00727">
    <property type="entry name" value="LEADERPTASE"/>
</dbReference>
<proteinExistence type="inferred from homology"/>
<comment type="catalytic activity">
    <reaction evidence="1 6">
        <text>Cleavage of hydrophobic, N-terminal signal or leader sequences from secreted and periplasmic proteins.</text>
        <dbReference type="EC" id="3.4.21.89"/>
    </reaction>
</comment>
<evidence type="ECO:0000256" key="4">
    <source>
        <dbReference type="ARBA" id="ARBA00022801"/>
    </source>
</evidence>
<protein>
    <recommendedName>
        <fullName evidence="3 6">Signal peptidase I</fullName>
        <ecNumber evidence="3 6">3.4.21.89</ecNumber>
    </recommendedName>
</protein>
<feature type="domain" description="Peptidase S26" evidence="7">
    <location>
        <begin position="21"/>
        <end position="175"/>
    </location>
</feature>
<feature type="active site" evidence="5">
    <location>
        <position position="50"/>
    </location>
</feature>
<dbReference type="GO" id="GO:0016020">
    <property type="term" value="C:membrane"/>
    <property type="evidence" value="ECO:0007669"/>
    <property type="project" value="UniProtKB-SubCell"/>
</dbReference>
<dbReference type="InterPro" id="IPR019758">
    <property type="entry name" value="Pept_S26A_signal_pept_1_CS"/>
</dbReference>
<dbReference type="InterPro" id="IPR036286">
    <property type="entry name" value="LexA/Signal_pep-like_sf"/>
</dbReference>
<dbReference type="GO" id="GO:0006465">
    <property type="term" value="P:signal peptide processing"/>
    <property type="evidence" value="ECO:0007669"/>
    <property type="project" value="InterPro"/>
</dbReference>
<keyword evidence="4 6" id="KW-0378">Hydrolase</keyword>
<keyword evidence="6" id="KW-0472">Membrane</keyword>
<dbReference type="InterPro" id="IPR019757">
    <property type="entry name" value="Pept_S26A_signal_pept_1_Lys-AS"/>
</dbReference>
<dbReference type="EC" id="3.4.21.89" evidence="3 6"/>
<dbReference type="PANTHER" id="PTHR43390:SF1">
    <property type="entry name" value="CHLOROPLAST PROCESSING PEPTIDASE"/>
    <property type="match status" value="1"/>
</dbReference>
<dbReference type="Proteomes" id="UP000231263">
    <property type="component" value="Unassembled WGS sequence"/>
</dbReference>
<keyword evidence="6" id="KW-0812">Transmembrane</keyword>
<name>A0A2M7XG99_9BACT</name>
<gene>
    <name evidence="8" type="primary">lepB</name>
    <name evidence="8" type="ORF">CO173_01070</name>
</gene>
<dbReference type="PROSITE" id="PS00761">
    <property type="entry name" value="SPASE_I_3"/>
    <property type="match status" value="1"/>
</dbReference>
<evidence type="ECO:0000313" key="8">
    <source>
        <dbReference type="EMBL" id="PJA46875.1"/>
    </source>
</evidence>
<evidence type="ECO:0000256" key="2">
    <source>
        <dbReference type="ARBA" id="ARBA00009370"/>
    </source>
</evidence>
<evidence type="ECO:0000256" key="6">
    <source>
        <dbReference type="RuleBase" id="RU362042"/>
    </source>
</evidence>
<evidence type="ECO:0000256" key="1">
    <source>
        <dbReference type="ARBA" id="ARBA00000677"/>
    </source>
</evidence>
<dbReference type="PROSITE" id="PS00760">
    <property type="entry name" value="SPASE_I_2"/>
    <property type="match status" value="1"/>
</dbReference>
<comment type="subcellular location">
    <subcellularLocation>
        <location evidence="6">Membrane</location>
        <topology evidence="6">Single-pass type II membrane protein</topology>
    </subcellularLocation>
</comment>
<feature type="active site" evidence="5">
    <location>
        <position position="93"/>
    </location>
</feature>
<comment type="similarity">
    <text evidence="2 6">Belongs to the peptidase S26 family.</text>
</comment>
<dbReference type="GO" id="GO:0009003">
    <property type="term" value="F:signal peptidase activity"/>
    <property type="evidence" value="ECO:0007669"/>
    <property type="project" value="UniProtKB-EC"/>
</dbReference>
<sequence>MSFVTRIFGATLGAVVLFVLEVGQILIIAAAIILPIRAFLVKPFIVRGASMEPNYFDSEYLIIDEITYDFREAKRGETVVFIPPSNRDQFYIKRVIGLPGERVTIENGVITVYENADAKVGTVLEEDYIVEETQGTVDIILKMDEYFVMGDNRDHSLDSRRFGAVNVKDIVGKVWLRGLPLEKIGSIKTPDYNF</sequence>
<dbReference type="AlphaFoldDB" id="A0A2M7XG99"/>
<accession>A0A2M7XG99</accession>
<evidence type="ECO:0000256" key="5">
    <source>
        <dbReference type="PIRSR" id="PIRSR600223-1"/>
    </source>
</evidence>
<evidence type="ECO:0000259" key="7">
    <source>
        <dbReference type="Pfam" id="PF10502"/>
    </source>
</evidence>
<keyword evidence="6" id="KW-0645">Protease</keyword>
<evidence type="ECO:0000313" key="9">
    <source>
        <dbReference type="Proteomes" id="UP000231263"/>
    </source>
</evidence>
<organism evidence="8 9">
    <name type="scientific">Candidatus Uhrbacteria bacterium CG_4_9_14_3_um_filter_41_35</name>
    <dbReference type="NCBI Taxonomy" id="1975034"/>
    <lineage>
        <taxon>Bacteria</taxon>
        <taxon>Candidatus Uhriibacteriota</taxon>
    </lineage>
</organism>
<dbReference type="InterPro" id="IPR000223">
    <property type="entry name" value="Pept_S26A_signal_pept_1"/>
</dbReference>
<dbReference type="PANTHER" id="PTHR43390">
    <property type="entry name" value="SIGNAL PEPTIDASE I"/>
    <property type="match status" value="1"/>
</dbReference>
<dbReference type="NCBIfam" id="TIGR02227">
    <property type="entry name" value="sigpep_I_bact"/>
    <property type="match status" value="1"/>
</dbReference>
<comment type="caution">
    <text evidence="8">The sequence shown here is derived from an EMBL/GenBank/DDBJ whole genome shotgun (WGS) entry which is preliminary data.</text>
</comment>
<evidence type="ECO:0000256" key="3">
    <source>
        <dbReference type="ARBA" id="ARBA00013208"/>
    </source>
</evidence>